<proteinExistence type="predicted"/>
<organism evidence="1">
    <name type="scientific">marine sediment metagenome</name>
    <dbReference type="NCBI Taxonomy" id="412755"/>
    <lineage>
        <taxon>unclassified sequences</taxon>
        <taxon>metagenomes</taxon>
        <taxon>ecological metagenomes</taxon>
    </lineage>
</organism>
<gene>
    <name evidence="1" type="ORF">S03H2_22201</name>
</gene>
<dbReference type="EMBL" id="BARU01011918">
    <property type="protein sequence ID" value="GAH34781.1"/>
    <property type="molecule type" value="Genomic_DNA"/>
</dbReference>
<sequence length="152" mass="17531">MAIGGPDNLQEECSYGSNNWTFNSRPGLTEIQGRPTKWNWNTPHVRGGNNVPIFSDSMWKGGGPYESGIGSEPPQFDGQWLGINYEMLHFCINRHDGFINATFLDWTVRRVGLKELWTLKWHKKFNTAGPMTLAGAVRPEDWPEWMRHFKDY</sequence>
<name>X1EN07_9ZZZZ</name>
<dbReference type="AlphaFoldDB" id="X1EN07"/>
<accession>X1EN07</accession>
<protein>
    <submittedName>
        <fullName evidence="1">Uncharacterized protein</fullName>
    </submittedName>
</protein>
<evidence type="ECO:0000313" key="1">
    <source>
        <dbReference type="EMBL" id="GAH34781.1"/>
    </source>
</evidence>
<reference evidence="1" key="1">
    <citation type="journal article" date="2014" name="Front. Microbiol.">
        <title>High frequency of phylogenetically diverse reductive dehalogenase-homologous genes in deep subseafloor sedimentary metagenomes.</title>
        <authorList>
            <person name="Kawai M."/>
            <person name="Futagami T."/>
            <person name="Toyoda A."/>
            <person name="Takaki Y."/>
            <person name="Nishi S."/>
            <person name="Hori S."/>
            <person name="Arai W."/>
            <person name="Tsubouchi T."/>
            <person name="Morono Y."/>
            <person name="Uchiyama I."/>
            <person name="Ito T."/>
            <person name="Fujiyama A."/>
            <person name="Inagaki F."/>
            <person name="Takami H."/>
        </authorList>
    </citation>
    <scope>NUCLEOTIDE SEQUENCE</scope>
    <source>
        <strain evidence="1">Expedition CK06-06</strain>
    </source>
</reference>
<comment type="caution">
    <text evidence="1">The sequence shown here is derived from an EMBL/GenBank/DDBJ whole genome shotgun (WGS) entry which is preliminary data.</text>
</comment>